<sequence length="47" mass="5356">MLRRCARPSKEEFWDSLGGLLLALFLLLLGVWGPPLLLLMFIKALWG</sequence>
<keyword evidence="1" id="KW-0472">Membrane</keyword>
<gene>
    <name evidence="2" type="ORF">LCGC14_2915700</name>
</gene>
<reference evidence="2" key="1">
    <citation type="journal article" date="2015" name="Nature">
        <title>Complex archaea that bridge the gap between prokaryotes and eukaryotes.</title>
        <authorList>
            <person name="Spang A."/>
            <person name="Saw J.H."/>
            <person name="Jorgensen S.L."/>
            <person name="Zaremba-Niedzwiedzka K."/>
            <person name="Martijn J."/>
            <person name="Lind A.E."/>
            <person name="van Eijk R."/>
            <person name="Schleper C."/>
            <person name="Guy L."/>
            <person name="Ettema T.J."/>
        </authorList>
    </citation>
    <scope>NUCLEOTIDE SEQUENCE</scope>
</reference>
<evidence type="ECO:0000256" key="1">
    <source>
        <dbReference type="SAM" id="Phobius"/>
    </source>
</evidence>
<name>A0A0F8YC55_9ZZZZ</name>
<comment type="caution">
    <text evidence="2">The sequence shown here is derived from an EMBL/GenBank/DDBJ whole genome shotgun (WGS) entry which is preliminary data.</text>
</comment>
<keyword evidence="1" id="KW-1133">Transmembrane helix</keyword>
<feature type="transmembrane region" description="Helical" evidence="1">
    <location>
        <begin position="20"/>
        <end position="42"/>
    </location>
</feature>
<protein>
    <submittedName>
        <fullName evidence="2">Uncharacterized protein</fullName>
    </submittedName>
</protein>
<organism evidence="2">
    <name type="scientific">marine sediment metagenome</name>
    <dbReference type="NCBI Taxonomy" id="412755"/>
    <lineage>
        <taxon>unclassified sequences</taxon>
        <taxon>metagenomes</taxon>
        <taxon>ecological metagenomes</taxon>
    </lineage>
</organism>
<evidence type="ECO:0000313" key="2">
    <source>
        <dbReference type="EMBL" id="KKK71265.1"/>
    </source>
</evidence>
<dbReference type="EMBL" id="LAZR01057816">
    <property type="protein sequence ID" value="KKK71265.1"/>
    <property type="molecule type" value="Genomic_DNA"/>
</dbReference>
<keyword evidence="1" id="KW-0812">Transmembrane</keyword>
<accession>A0A0F8YC55</accession>
<dbReference type="AlphaFoldDB" id="A0A0F8YC55"/>
<proteinExistence type="predicted"/>